<dbReference type="InterPro" id="IPR022398">
    <property type="entry name" value="Peptidase_S8_His-AS"/>
</dbReference>
<dbReference type="Pfam" id="PF00082">
    <property type="entry name" value="Peptidase_S8"/>
    <property type="match status" value="1"/>
</dbReference>
<dbReference type="InterPro" id="IPR050131">
    <property type="entry name" value="Peptidase_S8_subtilisin-like"/>
</dbReference>
<dbReference type="GO" id="GO:0006508">
    <property type="term" value="P:proteolysis"/>
    <property type="evidence" value="ECO:0007669"/>
    <property type="project" value="InterPro"/>
</dbReference>
<evidence type="ECO:0000313" key="4">
    <source>
        <dbReference type="EMBL" id="SDC67327.1"/>
    </source>
</evidence>
<dbReference type="STRING" id="1464122.SAMN05421737_11285"/>
<protein>
    <submittedName>
        <fullName evidence="4">Subtilase family protein</fullName>
    </submittedName>
</protein>
<comment type="caution">
    <text evidence="2">Lacks conserved residue(s) required for the propagation of feature annotation.</text>
</comment>
<evidence type="ECO:0000259" key="3">
    <source>
        <dbReference type="Pfam" id="PF00082"/>
    </source>
</evidence>
<name>A0A1G6NJ54_9BACI</name>
<organism evidence="4 5">
    <name type="scientific">Shouchella lonarensis</name>
    <dbReference type="NCBI Taxonomy" id="1464122"/>
    <lineage>
        <taxon>Bacteria</taxon>
        <taxon>Bacillati</taxon>
        <taxon>Bacillota</taxon>
        <taxon>Bacilli</taxon>
        <taxon>Bacillales</taxon>
        <taxon>Bacillaceae</taxon>
        <taxon>Shouchella</taxon>
    </lineage>
</organism>
<sequence>MEATYDDALEAGISEELLLLVISHGTHVAGIIAGQAENAMLGVAPDVELYAYRVLGGFYEEEEVLTAYTANVVAGIEQSVVDGMDVINLSLGSSVNNPLTPIGIATNNAILAGVTVAIAAGNDAVVSPLFWGGESLYSIGDPAPDSLPIAVGTSSMPIDILQFENTFTYGEESFTNQVRLDPTFDNDKATKFSGQEFELVDLSEPDLDNMDIEGKVAVISVDCLETIGKPSSMPVITVLQPS</sequence>
<dbReference type="InterPro" id="IPR000209">
    <property type="entry name" value="Peptidase_S8/S53_dom"/>
</dbReference>
<dbReference type="PROSITE" id="PS00137">
    <property type="entry name" value="SUBTILASE_HIS"/>
    <property type="match status" value="1"/>
</dbReference>
<dbReference type="GO" id="GO:0004252">
    <property type="term" value="F:serine-type endopeptidase activity"/>
    <property type="evidence" value="ECO:0007669"/>
    <property type="project" value="InterPro"/>
</dbReference>
<evidence type="ECO:0000313" key="5">
    <source>
        <dbReference type="Proteomes" id="UP000242662"/>
    </source>
</evidence>
<dbReference type="Proteomes" id="UP000242662">
    <property type="component" value="Unassembled WGS sequence"/>
</dbReference>
<evidence type="ECO:0000256" key="1">
    <source>
        <dbReference type="ARBA" id="ARBA00011073"/>
    </source>
</evidence>
<keyword evidence="5" id="KW-1185">Reference proteome</keyword>
<proteinExistence type="inferred from homology"/>
<dbReference type="EMBL" id="FMYM01000012">
    <property type="protein sequence ID" value="SDC67327.1"/>
    <property type="molecule type" value="Genomic_DNA"/>
</dbReference>
<gene>
    <name evidence="4" type="ORF">SAMN05421737_11285</name>
</gene>
<dbReference type="Gene3D" id="3.40.50.200">
    <property type="entry name" value="Peptidase S8/S53 domain"/>
    <property type="match status" value="1"/>
</dbReference>
<dbReference type="SUPFAM" id="SSF52743">
    <property type="entry name" value="Subtilisin-like"/>
    <property type="match status" value="1"/>
</dbReference>
<dbReference type="PANTHER" id="PTHR43806">
    <property type="entry name" value="PEPTIDASE S8"/>
    <property type="match status" value="1"/>
</dbReference>
<dbReference type="RefSeq" id="WP_281241426.1">
    <property type="nucleotide sequence ID" value="NZ_FMYM01000012.1"/>
</dbReference>
<evidence type="ECO:0000256" key="2">
    <source>
        <dbReference type="PROSITE-ProRule" id="PRU01240"/>
    </source>
</evidence>
<comment type="similarity">
    <text evidence="1 2">Belongs to the peptidase S8 family.</text>
</comment>
<dbReference type="AlphaFoldDB" id="A0A1G6NJ54"/>
<dbReference type="InterPro" id="IPR036852">
    <property type="entry name" value="Peptidase_S8/S53_dom_sf"/>
</dbReference>
<reference evidence="5" key="1">
    <citation type="submission" date="2016-09" db="EMBL/GenBank/DDBJ databases">
        <authorList>
            <person name="Varghese N."/>
            <person name="Submissions S."/>
        </authorList>
    </citation>
    <scope>NUCLEOTIDE SEQUENCE [LARGE SCALE GENOMIC DNA]</scope>
    <source>
        <strain evidence="5">25nlg</strain>
    </source>
</reference>
<dbReference type="PANTHER" id="PTHR43806:SF65">
    <property type="entry name" value="SERINE PROTEASE APRX"/>
    <property type="match status" value="1"/>
</dbReference>
<accession>A0A1G6NJ54</accession>
<feature type="domain" description="Peptidase S8/S53" evidence="3">
    <location>
        <begin position="23"/>
        <end position="196"/>
    </location>
</feature>
<dbReference type="PROSITE" id="PS51892">
    <property type="entry name" value="SUBTILASE"/>
    <property type="match status" value="1"/>
</dbReference>